<dbReference type="OrthoDB" id="9130200at2"/>
<dbReference type="RefSeq" id="WP_104739664.1">
    <property type="nucleotide sequence ID" value="NZ_BMHR01000021.1"/>
</dbReference>
<dbReference type="AlphaFoldDB" id="A0A2P4ER08"/>
<feature type="signal peptide" evidence="1">
    <location>
        <begin position="1"/>
        <end position="20"/>
    </location>
</feature>
<reference evidence="2 3" key="1">
    <citation type="submission" date="2018-01" db="EMBL/GenBank/DDBJ databases">
        <title>Draft genome of the type strain Pseudomonas oceani DSM 100277 isolated from the deep water in Okinawa trough, northwestern Pacific Ocean.</title>
        <authorList>
            <person name="Gomila M."/>
            <person name="Mulet M."/>
            <person name="Garcia-Valdes E."/>
            <person name="Lalucat J."/>
        </authorList>
    </citation>
    <scope>NUCLEOTIDE SEQUENCE [LARGE SCALE GENOMIC DNA]</scope>
    <source>
        <strain evidence="2 3">DSM 100277</strain>
    </source>
</reference>
<keyword evidence="1" id="KW-0732">Signal</keyword>
<sequence length="215" mass="23523">MFGRISLVVFVTLLAGCVSTATLKLDDEHSSSLHEKSLVVTTSDKPDFAAMTAGKVIVPLVGAVTMISEGNKIIRQHNVEDPAAFIGEEIAAQLATLRSMNLMPSSVPSSDGDIEYLSATHANQDFALDVRTINWSFGYFPSDWDNYRVIYSAKARLIDLHKEEVIAEAFCARVPEQSSTSPSYQQLVGDHAAGLKRELQIAAEYCVKELSEKLL</sequence>
<evidence type="ECO:0000313" key="3">
    <source>
        <dbReference type="Proteomes" id="UP000243451"/>
    </source>
</evidence>
<evidence type="ECO:0000313" key="2">
    <source>
        <dbReference type="EMBL" id="POB01069.1"/>
    </source>
</evidence>
<comment type="caution">
    <text evidence="2">The sequence shown here is derived from an EMBL/GenBank/DDBJ whole genome shotgun (WGS) entry which is preliminary data.</text>
</comment>
<protein>
    <recommendedName>
        <fullName evidence="4">Lipoprotein</fullName>
    </recommendedName>
</protein>
<gene>
    <name evidence="2" type="ORF">C1949_17260</name>
</gene>
<organism evidence="2 3">
    <name type="scientific">Halopseudomonas oceani</name>
    <dbReference type="NCBI Taxonomy" id="1708783"/>
    <lineage>
        <taxon>Bacteria</taxon>
        <taxon>Pseudomonadati</taxon>
        <taxon>Pseudomonadota</taxon>
        <taxon>Gammaproteobacteria</taxon>
        <taxon>Pseudomonadales</taxon>
        <taxon>Pseudomonadaceae</taxon>
        <taxon>Halopseudomonas</taxon>
    </lineage>
</organism>
<evidence type="ECO:0000256" key="1">
    <source>
        <dbReference type="SAM" id="SignalP"/>
    </source>
</evidence>
<proteinExistence type="predicted"/>
<dbReference type="EMBL" id="PPSK01000024">
    <property type="protein sequence ID" value="POB01069.1"/>
    <property type="molecule type" value="Genomic_DNA"/>
</dbReference>
<dbReference type="Proteomes" id="UP000243451">
    <property type="component" value="Unassembled WGS sequence"/>
</dbReference>
<name>A0A2P4ER08_9GAMM</name>
<feature type="chain" id="PRO_5015104859" description="Lipoprotein" evidence="1">
    <location>
        <begin position="21"/>
        <end position="215"/>
    </location>
</feature>
<keyword evidence="3" id="KW-1185">Reference proteome</keyword>
<dbReference type="PROSITE" id="PS51257">
    <property type="entry name" value="PROKAR_LIPOPROTEIN"/>
    <property type="match status" value="1"/>
</dbReference>
<evidence type="ECO:0008006" key="4">
    <source>
        <dbReference type="Google" id="ProtNLM"/>
    </source>
</evidence>
<accession>A0A2P4ER08</accession>